<gene>
    <name evidence="4" type="primary">LOC101494040</name>
</gene>
<reference evidence="4" key="1">
    <citation type="submission" date="2025-08" db="UniProtKB">
        <authorList>
            <consortium name="RefSeq"/>
        </authorList>
    </citation>
    <scope>IDENTIFICATION</scope>
    <source>
        <tissue evidence="4">Etiolated seedlings</tissue>
    </source>
</reference>
<feature type="domain" description="Reverse transcriptase zinc-binding" evidence="2">
    <location>
        <begin position="57"/>
        <end position="147"/>
    </location>
</feature>
<keyword evidence="1" id="KW-0812">Transmembrane</keyword>
<protein>
    <submittedName>
        <fullName evidence="4">Uncharacterized protein LOC101494040</fullName>
    </submittedName>
</protein>
<feature type="transmembrane region" description="Helical" evidence="1">
    <location>
        <begin position="180"/>
        <end position="197"/>
    </location>
</feature>
<evidence type="ECO:0000256" key="1">
    <source>
        <dbReference type="SAM" id="Phobius"/>
    </source>
</evidence>
<dbReference type="AlphaFoldDB" id="A0A1S2Z3I4"/>
<dbReference type="GeneID" id="101494040"/>
<dbReference type="PaxDb" id="3827-XP_004514417.1"/>
<evidence type="ECO:0000259" key="2">
    <source>
        <dbReference type="Pfam" id="PF13966"/>
    </source>
</evidence>
<evidence type="ECO:0000313" key="4">
    <source>
        <dbReference type="RefSeq" id="XP_004514417.1"/>
    </source>
</evidence>
<organism evidence="3 4">
    <name type="scientific">Cicer arietinum</name>
    <name type="common">Chickpea</name>
    <name type="synonym">Garbanzo</name>
    <dbReference type="NCBI Taxonomy" id="3827"/>
    <lineage>
        <taxon>Eukaryota</taxon>
        <taxon>Viridiplantae</taxon>
        <taxon>Streptophyta</taxon>
        <taxon>Embryophyta</taxon>
        <taxon>Tracheophyta</taxon>
        <taxon>Spermatophyta</taxon>
        <taxon>Magnoliopsida</taxon>
        <taxon>eudicotyledons</taxon>
        <taxon>Gunneridae</taxon>
        <taxon>Pentapetalae</taxon>
        <taxon>rosids</taxon>
        <taxon>fabids</taxon>
        <taxon>Fabales</taxon>
        <taxon>Fabaceae</taxon>
        <taxon>Papilionoideae</taxon>
        <taxon>50 kb inversion clade</taxon>
        <taxon>NPAAA clade</taxon>
        <taxon>Hologalegina</taxon>
        <taxon>IRL clade</taxon>
        <taxon>Cicereae</taxon>
        <taxon>Cicer</taxon>
    </lineage>
</organism>
<dbReference type="eggNOG" id="KOG1075">
    <property type="taxonomic scope" value="Eukaryota"/>
</dbReference>
<name>A0A1S2Z3I4_CICAR</name>
<dbReference type="KEGG" id="cam:101494040"/>
<sequence length="246" mass="29384">MVEMLRREGIHGWRWRRQLFAWEEELVEQCRILLANVHLQVNVSDKWSWNNTQGVSYSLKEAYYVLQKEFFASINTPLFQDLVWHPFVQAKVSLFMWRLFQDKLPTKENLFRRGIISVEDQQCLAGCGEVEIVSHLFFVCPLFGSVWYGVLNWFALFGVFHKDAINHANQFDGLFLCGRVTRQVINLIWFAVMWAIWKLRNEAIFRSHVLNANLIIEHVKLLAWRWIRLHVKEFCYGYNQWCSQPL</sequence>
<feature type="transmembrane region" description="Helical" evidence="1">
    <location>
        <begin position="136"/>
        <end position="160"/>
    </location>
</feature>
<dbReference type="PANTHER" id="PTHR36617:SF5">
    <property type="entry name" value="OS05G0421675 PROTEIN"/>
    <property type="match status" value="1"/>
</dbReference>
<evidence type="ECO:0000313" key="3">
    <source>
        <dbReference type="Proteomes" id="UP000087171"/>
    </source>
</evidence>
<accession>A0A1S2Z3I4</accession>
<keyword evidence="1" id="KW-1133">Transmembrane helix</keyword>
<dbReference type="OrthoDB" id="696485at2759"/>
<dbReference type="InterPro" id="IPR026960">
    <property type="entry name" value="RVT-Znf"/>
</dbReference>
<dbReference type="PANTHER" id="PTHR36617">
    <property type="entry name" value="PROTEIN, PUTATIVE-RELATED"/>
    <property type="match status" value="1"/>
</dbReference>
<keyword evidence="3" id="KW-1185">Reference proteome</keyword>
<keyword evidence="1" id="KW-0472">Membrane</keyword>
<dbReference type="STRING" id="3827.A0A1S2Z3I4"/>
<dbReference type="RefSeq" id="XP_004514417.1">
    <property type="nucleotide sequence ID" value="XM_004514360.1"/>
</dbReference>
<proteinExistence type="predicted"/>
<dbReference type="Proteomes" id="UP000087171">
    <property type="component" value="Unplaced"/>
</dbReference>
<dbReference type="Pfam" id="PF13966">
    <property type="entry name" value="zf-RVT"/>
    <property type="match status" value="1"/>
</dbReference>